<dbReference type="EMBL" id="GGMR01005723">
    <property type="protein sequence ID" value="MBY18342.1"/>
    <property type="molecule type" value="Transcribed_RNA"/>
</dbReference>
<gene>
    <name evidence="2" type="ORF">g.179193</name>
</gene>
<protein>
    <submittedName>
        <fullName evidence="2">Uncharacterized protein</fullName>
    </submittedName>
</protein>
<evidence type="ECO:0000256" key="1">
    <source>
        <dbReference type="SAM" id="MobiDB-lite"/>
    </source>
</evidence>
<dbReference type="AlphaFoldDB" id="A0A2S2NN28"/>
<name>A0A2S2NN28_SCHGA</name>
<feature type="region of interest" description="Disordered" evidence="1">
    <location>
        <begin position="43"/>
        <end position="72"/>
    </location>
</feature>
<proteinExistence type="predicted"/>
<reference evidence="2" key="1">
    <citation type="submission" date="2018-04" db="EMBL/GenBank/DDBJ databases">
        <title>Transcriptome of Schizaphis graminum biotype I.</title>
        <authorList>
            <person name="Scully E.D."/>
            <person name="Geib S.M."/>
            <person name="Palmer N.A."/>
            <person name="Koch K."/>
            <person name="Bradshaw J."/>
            <person name="Heng-Moss T."/>
            <person name="Sarath G."/>
        </authorList>
    </citation>
    <scope>NUCLEOTIDE SEQUENCE</scope>
</reference>
<organism evidence="2">
    <name type="scientific">Schizaphis graminum</name>
    <name type="common">Green bug aphid</name>
    <dbReference type="NCBI Taxonomy" id="13262"/>
    <lineage>
        <taxon>Eukaryota</taxon>
        <taxon>Metazoa</taxon>
        <taxon>Ecdysozoa</taxon>
        <taxon>Arthropoda</taxon>
        <taxon>Hexapoda</taxon>
        <taxon>Insecta</taxon>
        <taxon>Pterygota</taxon>
        <taxon>Neoptera</taxon>
        <taxon>Paraneoptera</taxon>
        <taxon>Hemiptera</taxon>
        <taxon>Sternorrhyncha</taxon>
        <taxon>Aphidomorpha</taxon>
        <taxon>Aphidoidea</taxon>
        <taxon>Aphididae</taxon>
        <taxon>Aphidini</taxon>
        <taxon>Schizaphis</taxon>
    </lineage>
</organism>
<accession>A0A2S2NN28</accession>
<sequence>MKIYGARTTEFQSDGGGGVGGIGGLQRFRVLASRHRRRRMFPLMSGHARYGGGGDDVSGSSSDVGDGGITVLPTSPSYEDHCRWYRLRRRGAALAHPHTYKYKSIQ</sequence>
<evidence type="ECO:0000313" key="2">
    <source>
        <dbReference type="EMBL" id="MBY18342.1"/>
    </source>
</evidence>